<keyword evidence="11 17" id="KW-0472">Membrane</keyword>
<feature type="transmembrane region" description="Helical" evidence="17">
    <location>
        <begin position="100"/>
        <end position="120"/>
    </location>
</feature>
<evidence type="ECO:0000313" key="19">
    <source>
        <dbReference type="Proteomes" id="UP001597079"/>
    </source>
</evidence>
<evidence type="ECO:0000313" key="18">
    <source>
        <dbReference type="EMBL" id="MFD1674413.1"/>
    </source>
</evidence>
<comment type="caution">
    <text evidence="18">The sequence shown here is derived from an EMBL/GenBank/DDBJ whole genome shotgun (WGS) entry which is preliminary data.</text>
</comment>
<evidence type="ECO:0000256" key="3">
    <source>
        <dbReference type="ARBA" id="ARBA00012374"/>
    </source>
</evidence>
<evidence type="ECO:0000256" key="1">
    <source>
        <dbReference type="ARBA" id="ARBA00004651"/>
    </source>
</evidence>
<sequence>MTTLQAIIMGIVQGVTEFLPISSTGHIVLLEKLWHIQIEDDTLFILLLHLGTLVAVVYAMRREVKWLIAHPKSRTAWMILVALLPTAVVGAVCEEWFDSLFDSGITIGFEFVITGVILWWMDSVETGKKNEATMSVKDSLWVGTLQGISILPALSRSGLTIAAGLWRGMDREAATRFSFVLSIPAILGATLVKVDDVFEDKATTLALPWSQMIIGAIAAAVAGYFAVLGTRWLIQHSRMRIFAVYTWALAAFILYDQLFGHHFFPSLV</sequence>
<feature type="transmembrane region" description="Helical" evidence="17">
    <location>
        <begin position="241"/>
        <end position="264"/>
    </location>
</feature>
<dbReference type="RefSeq" id="WP_377942283.1">
    <property type="nucleotide sequence ID" value="NZ_JBHUCX010000020.1"/>
</dbReference>
<organism evidence="18 19">
    <name type="scientific">Alicyclobacillus fodiniaquatilis</name>
    <dbReference type="NCBI Taxonomy" id="1661150"/>
    <lineage>
        <taxon>Bacteria</taxon>
        <taxon>Bacillati</taxon>
        <taxon>Bacillota</taxon>
        <taxon>Bacilli</taxon>
        <taxon>Bacillales</taxon>
        <taxon>Alicyclobacillaceae</taxon>
        <taxon>Alicyclobacillus</taxon>
    </lineage>
</organism>
<dbReference type="Proteomes" id="UP001597079">
    <property type="component" value="Unassembled WGS sequence"/>
</dbReference>
<evidence type="ECO:0000256" key="4">
    <source>
        <dbReference type="ARBA" id="ARBA00021581"/>
    </source>
</evidence>
<feature type="transmembrane region" description="Helical" evidence="17">
    <location>
        <begin position="173"/>
        <end position="192"/>
    </location>
</feature>
<dbReference type="EMBL" id="JBHUCX010000020">
    <property type="protein sequence ID" value="MFD1674413.1"/>
    <property type="molecule type" value="Genomic_DNA"/>
</dbReference>
<keyword evidence="9 17" id="KW-0573">Peptidoglycan synthesis</keyword>
<evidence type="ECO:0000256" key="17">
    <source>
        <dbReference type="HAMAP-Rule" id="MF_01006"/>
    </source>
</evidence>
<feature type="transmembrane region" description="Helical" evidence="17">
    <location>
        <begin position="42"/>
        <end position="60"/>
    </location>
</feature>
<evidence type="ECO:0000256" key="12">
    <source>
        <dbReference type="ARBA" id="ARBA00023251"/>
    </source>
</evidence>
<accession>A0ABW4JEK4</accession>
<evidence type="ECO:0000256" key="15">
    <source>
        <dbReference type="ARBA" id="ARBA00032932"/>
    </source>
</evidence>
<proteinExistence type="inferred from homology"/>
<evidence type="ECO:0000256" key="13">
    <source>
        <dbReference type="ARBA" id="ARBA00023316"/>
    </source>
</evidence>
<dbReference type="EC" id="3.6.1.27" evidence="3 17"/>
<comment type="catalytic activity">
    <reaction evidence="16 17">
        <text>di-trans,octa-cis-undecaprenyl diphosphate + H2O = di-trans,octa-cis-undecaprenyl phosphate + phosphate + H(+)</text>
        <dbReference type="Rhea" id="RHEA:28094"/>
        <dbReference type="ChEBI" id="CHEBI:15377"/>
        <dbReference type="ChEBI" id="CHEBI:15378"/>
        <dbReference type="ChEBI" id="CHEBI:43474"/>
        <dbReference type="ChEBI" id="CHEBI:58405"/>
        <dbReference type="ChEBI" id="CHEBI:60392"/>
        <dbReference type="EC" id="3.6.1.27"/>
    </reaction>
</comment>
<keyword evidence="8 17" id="KW-0133">Cell shape</keyword>
<keyword evidence="13 17" id="KW-0961">Cell wall biogenesis/degradation</keyword>
<evidence type="ECO:0000256" key="2">
    <source>
        <dbReference type="ARBA" id="ARBA00010621"/>
    </source>
</evidence>
<keyword evidence="12 17" id="KW-0046">Antibiotic resistance</keyword>
<evidence type="ECO:0000256" key="11">
    <source>
        <dbReference type="ARBA" id="ARBA00023136"/>
    </source>
</evidence>
<keyword evidence="6 17" id="KW-0812">Transmembrane</keyword>
<dbReference type="InterPro" id="IPR003824">
    <property type="entry name" value="UppP"/>
</dbReference>
<protein>
    <recommendedName>
        <fullName evidence="4 17">Undecaprenyl-diphosphatase</fullName>
        <ecNumber evidence="3 17">3.6.1.27</ecNumber>
    </recommendedName>
    <alternativeName>
        <fullName evidence="15 17">Bacitracin resistance protein</fullName>
    </alternativeName>
    <alternativeName>
        <fullName evidence="14 17">Undecaprenyl pyrophosphate phosphatase</fullName>
    </alternativeName>
</protein>
<evidence type="ECO:0000256" key="10">
    <source>
        <dbReference type="ARBA" id="ARBA00022989"/>
    </source>
</evidence>
<reference evidence="19" key="1">
    <citation type="journal article" date="2019" name="Int. J. Syst. Evol. Microbiol.">
        <title>The Global Catalogue of Microorganisms (GCM) 10K type strain sequencing project: providing services to taxonomists for standard genome sequencing and annotation.</title>
        <authorList>
            <consortium name="The Broad Institute Genomics Platform"/>
            <consortium name="The Broad Institute Genome Sequencing Center for Infectious Disease"/>
            <person name="Wu L."/>
            <person name="Ma J."/>
        </authorList>
    </citation>
    <scope>NUCLEOTIDE SEQUENCE [LARGE SCALE GENOMIC DNA]</scope>
    <source>
        <strain evidence="19">CGMCC 1.12286</strain>
    </source>
</reference>
<evidence type="ECO:0000256" key="16">
    <source>
        <dbReference type="ARBA" id="ARBA00047594"/>
    </source>
</evidence>
<dbReference type="PANTHER" id="PTHR30622">
    <property type="entry name" value="UNDECAPRENYL-DIPHOSPHATASE"/>
    <property type="match status" value="1"/>
</dbReference>
<comment type="function">
    <text evidence="17">Catalyzes the dephosphorylation of undecaprenyl diphosphate (UPP). Confers resistance to bacitracin.</text>
</comment>
<evidence type="ECO:0000256" key="14">
    <source>
        <dbReference type="ARBA" id="ARBA00032707"/>
    </source>
</evidence>
<feature type="transmembrane region" description="Helical" evidence="17">
    <location>
        <begin position="212"/>
        <end position="234"/>
    </location>
</feature>
<gene>
    <name evidence="17" type="primary">uppP</name>
    <name evidence="18" type="ORF">ACFSB2_06800</name>
</gene>
<comment type="subcellular location">
    <subcellularLocation>
        <location evidence="1 17">Cell membrane</location>
        <topology evidence="1 17">Multi-pass membrane protein</topology>
    </subcellularLocation>
</comment>
<evidence type="ECO:0000256" key="6">
    <source>
        <dbReference type="ARBA" id="ARBA00022692"/>
    </source>
</evidence>
<name>A0ABW4JEK4_9BACL</name>
<evidence type="ECO:0000256" key="5">
    <source>
        <dbReference type="ARBA" id="ARBA00022475"/>
    </source>
</evidence>
<evidence type="ECO:0000256" key="9">
    <source>
        <dbReference type="ARBA" id="ARBA00022984"/>
    </source>
</evidence>
<evidence type="ECO:0000256" key="7">
    <source>
        <dbReference type="ARBA" id="ARBA00022801"/>
    </source>
</evidence>
<comment type="similarity">
    <text evidence="2 17">Belongs to the UppP family.</text>
</comment>
<keyword evidence="5 17" id="KW-1003">Cell membrane</keyword>
<dbReference type="HAMAP" id="MF_01006">
    <property type="entry name" value="Undec_diphosphatase"/>
    <property type="match status" value="1"/>
</dbReference>
<keyword evidence="7 17" id="KW-0378">Hydrolase</keyword>
<feature type="transmembrane region" description="Helical" evidence="17">
    <location>
        <begin position="140"/>
        <end position="166"/>
    </location>
</feature>
<dbReference type="PANTHER" id="PTHR30622:SF4">
    <property type="entry name" value="UNDECAPRENYL-DIPHOSPHATASE"/>
    <property type="match status" value="1"/>
</dbReference>
<comment type="miscellaneous">
    <text evidence="17">Bacitracin is thought to be involved in the inhibition of peptidoglycan synthesis by sequestering undecaprenyl diphosphate, thereby reducing the pool of lipid carrier available.</text>
</comment>
<keyword evidence="19" id="KW-1185">Reference proteome</keyword>
<feature type="transmembrane region" description="Helical" evidence="17">
    <location>
        <begin position="75"/>
        <end position="93"/>
    </location>
</feature>
<evidence type="ECO:0000256" key="8">
    <source>
        <dbReference type="ARBA" id="ARBA00022960"/>
    </source>
</evidence>
<dbReference type="Pfam" id="PF02673">
    <property type="entry name" value="BacA"/>
    <property type="match status" value="1"/>
</dbReference>
<keyword evidence="10 17" id="KW-1133">Transmembrane helix</keyword>